<dbReference type="GO" id="GO:0015385">
    <property type="term" value="F:sodium:proton antiporter activity"/>
    <property type="evidence" value="ECO:0007669"/>
    <property type="project" value="InterPro"/>
</dbReference>
<keyword evidence="2" id="KW-0813">Transport</keyword>
<name>A0A0D5CGL1_9MICO</name>
<feature type="transmembrane region" description="Helical" evidence="10">
    <location>
        <begin position="54"/>
        <end position="74"/>
    </location>
</feature>
<organism evidence="12 13">
    <name type="scientific">Clavibacter michiganensis subsp. insidiosus</name>
    <dbReference type="NCBI Taxonomy" id="33014"/>
    <lineage>
        <taxon>Bacteria</taxon>
        <taxon>Bacillati</taxon>
        <taxon>Actinomycetota</taxon>
        <taxon>Actinomycetes</taxon>
        <taxon>Micrococcales</taxon>
        <taxon>Microbacteriaceae</taxon>
        <taxon>Clavibacter</taxon>
    </lineage>
</organism>
<evidence type="ECO:0000256" key="4">
    <source>
        <dbReference type="ARBA" id="ARBA00022692"/>
    </source>
</evidence>
<feature type="transmembrane region" description="Helical" evidence="10">
    <location>
        <begin position="174"/>
        <end position="198"/>
    </location>
</feature>
<evidence type="ECO:0000313" key="13">
    <source>
        <dbReference type="Proteomes" id="UP000032604"/>
    </source>
</evidence>
<dbReference type="PANTHER" id="PTHR10110:SF86">
    <property type="entry name" value="SODIUM_HYDROGEN EXCHANGER 7"/>
    <property type="match status" value="1"/>
</dbReference>
<dbReference type="Pfam" id="PF00999">
    <property type="entry name" value="Na_H_Exchanger"/>
    <property type="match status" value="1"/>
</dbReference>
<dbReference type="EMBL" id="CP011043">
    <property type="protein sequence ID" value="AJW78751.1"/>
    <property type="molecule type" value="Genomic_DNA"/>
</dbReference>
<dbReference type="OrthoDB" id="57886at2"/>
<dbReference type="GO" id="GO:0005886">
    <property type="term" value="C:plasma membrane"/>
    <property type="evidence" value="ECO:0007669"/>
    <property type="project" value="UniProtKB-SubCell"/>
</dbReference>
<feature type="transmembrane region" description="Helical" evidence="10">
    <location>
        <begin position="417"/>
        <end position="441"/>
    </location>
</feature>
<keyword evidence="4 10" id="KW-0812">Transmembrane</keyword>
<feature type="transmembrane region" description="Helical" evidence="10">
    <location>
        <begin position="24"/>
        <end position="42"/>
    </location>
</feature>
<dbReference type="RefSeq" id="WP_045527576.1">
    <property type="nucleotide sequence ID" value="NZ_CP011043.1"/>
</dbReference>
<accession>A0A0D5CGL1</accession>
<evidence type="ECO:0000313" key="12">
    <source>
        <dbReference type="EMBL" id="AJW78751.1"/>
    </source>
</evidence>
<keyword evidence="8 10" id="KW-0472">Membrane</keyword>
<dbReference type="Proteomes" id="UP000032604">
    <property type="component" value="Chromosome"/>
</dbReference>
<feature type="domain" description="Cation/H+ exchanger transmembrane" evidence="11">
    <location>
        <begin position="13"/>
        <end position="441"/>
    </location>
</feature>
<sequence>MDYAALGVAGIATLVAVTLLARRIGVATPLVLVLLGVGISYLPGVPPVEVAPELILAGVLPPLLYGAAVTVPLVDLRRNLRTIVSLSVVLVLVSAFGIGLLLYALFPHLSFAGALALGAVVSPPDAVAATSIARRLGLPPRLVTVLEGEGLVNDATALVLLRTSIAAVGASVDLWQAAGGFVLSAVGALAIGVVVGVITTEVRRRLDDPVLDTAISFAVPFVAFIPAEEVGASGVLAVVAAGIWSGHRSASTLTAQSRINERLNWRTVLFLLENGVFLVMGLELRDIIDEVHEADLGVGRAVAYGILTLVVLTVVRFGFLVPLLLGLRRHEEHVAARTRRVRRGLERLRRERGDDRSSRRERAAARILRRRRADLRALRSQGLGWRGGLVLGWAGMRGVVTLAAAQSLPSGTPYRAQLVLIAFTVAIVSLLVNGGTLPAVIRLSGIRGSDAVEDQRQLAALVSGLADAGIRAVDEGVRQLPEGTVVDDEVVERVRRDTAMKAEWVTERADAMAADDDAPLSPRAAYLLLRRHVLDAERAALLEARGTGEHPSRVLARAQRMLDQEEARLGRQADAG</sequence>
<dbReference type="Gene3D" id="6.10.140.1330">
    <property type="match status" value="1"/>
</dbReference>
<evidence type="ECO:0000256" key="9">
    <source>
        <dbReference type="ARBA" id="ARBA00023201"/>
    </source>
</evidence>
<feature type="transmembrane region" description="Helical" evidence="10">
    <location>
        <begin position="263"/>
        <end position="282"/>
    </location>
</feature>
<dbReference type="InterPro" id="IPR006153">
    <property type="entry name" value="Cation/H_exchanger_TM"/>
</dbReference>
<feature type="transmembrane region" description="Helical" evidence="10">
    <location>
        <begin position="86"/>
        <end position="106"/>
    </location>
</feature>
<feature type="transmembrane region" description="Helical" evidence="10">
    <location>
        <begin position="383"/>
        <end position="405"/>
    </location>
</feature>
<dbReference type="GO" id="GO:0015386">
    <property type="term" value="F:potassium:proton antiporter activity"/>
    <property type="evidence" value="ECO:0007669"/>
    <property type="project" value="TreeGrafter"/>
</dbReference>
<dbReference type="HOGENOM" id="CLU_005912_8_2_11"/>
<keyword evidence="7" id="KW-0406">Ion transport</keyword>
<dbReference type="GO" id="GO:0098719">
    <property type="term" value="P:sodium ion import across plasma membrane"/>
    <property type="evidence" value="ECO:0007669"/>
    <property type="project" value="TreeGrafter"/>
</dbReference>
<feature type="transmembrane region" description="Helical" evidence="10">
    <location>
        <begin position="302"/>
        <end position="327"/>
    </location>
</feature>
<comment type="subcellular location">
    <subcellularLocation>
        <location evidence="1">Cell membrane</location>
        <topology evidence="1">Multi-pass membrane protein</topology>
    </subcellularLocation>
</comment>
<protein>
    <submittedName>
        <fullName evidence="12">Sodium:proton antiporter</fullName>
    </submittedName>
</protein>
<dbReference type="InterPro" id="IPR018422">
    <property type="entry name" value="Cation/H_exchanger_CPA1"/>
</dbReference>
<keyword evidence="9" id="KW-0739">Sodium transport</keyword>
<keyword evidence="3" id="KW-1003">Cell membrane</keyword>
<dbReference type="PANTHER" id="PTHR10110">
    <property type="entry name" value="SODIUM/HYDROGEN EXCHANGER"/>
    <property type="match status" value="1"/>
</dbReference>
<dbReference type="GO" id="GO:0051453">
    <property type="term" value="P:regulation of intracellular pH"/>
    <property type="evidence" value="ECO:0007669"/>
    <property type="project" value="TreeGrafter"/>
</dbReference>
<gene>
    <name evidence="12" type="ORF">VO01_06050</name>
</gene>
<evidence type="ECO:0000256" key="6">
    <source>
        <dbReference type="ARBA" id="ARBA00023053"/>
    </source>
</evidence>
<evidence type="ECO:0000256" key="2">
    <source>
        <dbReference type="ARBA" id="ARBA00022448"/>
    </source>
</evidence>
<proteinExistence type="predicted"/>
<evidence type="ECO:0000259" key="11">
    <source>
        <dbReference type="Pfam" id="PF00999"/>
    </source>
</evidence>
<keyword evidence="5 10" id="KW-1133">Transmembrane helix</keyword>
<reference evidence="12 13" key="1">
    <citation type="journal article" date="2015" name="Genome Announc.">
        <title>Complete Genome Sequence of Clavibacter michiganensis subsp. insidiosus R1-1 Using PacBio Single-Molecule Real-Time Technology.</title>
        <authorList>
            <person name="Lu Y."/>
            <person name="Samac D.A."/>
            <person name="Glazebrook J."/>
            <person name="Ishimaru C.A."/>
        </authorList>
    </citation>
    <scope>NUCLEOTIDE SEQUENCE [LARGE SCALE GENOMIC DNA]</scope>
    <source>
        <strain evidence="12 13">R1-1</strain>
    </source>
</reference>
<evidence type="ECO:0000256" key="5">
    <source>
        <dbReference type="ARBA" id="ARBA00022989"/>
    </source>
</evidence>
<dbReference type="KEGG" id="cmh:VO01_06050"/>
<evidence type="ECO:0000256" key="8">
    <source>
        <dbReference type="ARBA" id="ARBA00023136"/>
    </source>
</evidence>
<keyword evidence="6" id="KW-0915">Sodium</keyword>
<evidence type="ECO:0000256" key="3">
    <source>
        <dbReference type="ARBA" id="ARBA00022475"/>
    </source>
</evidence>
<dbReference type="PATRIC" id="fig|33014.5.peg.1262"/>
<evidence type="ECO:0000256" key="7">
    <source>
        <dbReference type="ARBA" id="ARBA00023065"/>
    </source>
</evidence>
<evidence type="ECO:0000256" key="1">
    <source>
        <dbReference type="ARBA" id="ARBA00004651"/>
    </source>
</evidence>
<dbReference type="AlphaFoldDB" id="A0A0D5CGL1"/>
<evidence type="ECO:0000256" key="10">
    <source>
        <dbReference type="SAM" id="Phobius"/>
    </source>
</evidence>